<dbReference type="OrthoDB" id="10579877at2759"/>
<accession>A0A3P7NPN2</accession>
<evidence type="ECO:0000313" key="2">
    <source>
        <dbReference type="Proteomes" id="UP000281553"/>
    </source>
</evidence>
<proteinExistence type="predicted"/>
<name>A0A3P7NPN2_DIBLA</name>
<evidence type="ECO:0000313" key="1">
    <source>
        <dbReference type="EMBL" id="VDN10382.1"/>
    </source>
</evidence>
<gene>
    <name evidence="1" type="ORF">DILT_LOCUS6213</name>
</gene>
<reference evidence="1 2" key="1">
    <citation type="submission" date="2018-11" db="EMBL/GenBank/DDBJ databases">
        <authorList>
            <consortium name="Pathogen Informatics"/>
        </authorList>
    </citation>
    <scope>NUCLEOTIDE SEQUENCE [LARGE SCALE GENOMIC DNA]</scope>
</reference>
<dbReference type="AlphaFoldDB" id="A0A3P7NPN2"/>
<sequence length="325" mass="36795">MLNAIFRTVAMVLPTVENIQNSDDTKTFYDCAVRILNADLDEIQQYGIIRSVCRFFESCSPYLNEYVLDNCYIHRLTLPSAEALNIFEQMLSKVELIFSSDNLSQETEEQTFETDAHPKSQVHLSNTMRLTHLLPDLIITVVNIIPEIDFLLTSATSVSESRPRPQESDRAFLLLERLMISGFEAYPKCAILLARKLGCAMFFATQHFSEAHKSTFEHFRSLLNDVVYHYVLRTCSHSTFDVNALESSDTENELEATEPEHLVSTGADIPVSASDMKIQEDQGSSAPQQSSVSFRDYIPLWITLLGITSELNLQVGLFYLARKAL</sequence>
<dbReference type="Proteomes" id="UP000281553">
    <property type="component" value="Unassembled WGS sequence"/>
</dbReference>
<organism evidence="1 2">
    <name type="scientific">Dibothriocephalus latus</name>
    <name type="common">Fish tapeworm</name>
    <name type="synonym">Diphyllobothrium latum</name>
    <dbReference type="NCBI Taxonomy" id="60516"/>
    <lineage>
        <taxon>Eukaryota</taxon>
        <taxon>Metazoa</taxon>
        <taxon>Spiralia</taxon>
        <taxon>Lophotrochozoa</taxon>
        <taxon>Platyhelminthes</taxon>
        <taxon>Cestoda</taxon>
        <taxon>Eucestoda</taxon>
        <taxon>Diphyllobothriidea</taxon>
        <taxon>Diphyllobothriidae</taxon>
        <taxon>Dibothriocephalus</taxon>
    </lineage>
</organism>
<dbReference type="EMBL" id="UYRU01049040">
    <property type="protein sequence ID" value="VDN10382.1"/>
    <property type="molecule type" value="Genomic_DNA"/>
</dbReference>
<protein>
    <submittedName>
        <fullName evidence="1">Uncharacterized protein</fullName>
    </submittedName>
</protein>
<keyword evidence="2" id="KW-1185">Reference proteome</keyword>